<keyword evidence="1 2" id="KW-0732">Signal</keyword>
<dbReference type="KEGG" id="clac:EG342_07650"/>
<proteinExistence type="predicted"/>
<dbReference type="Proteomes" id="UP000236262">
    <property type="component" value="Unassembled WGS sequence"/>
</dbReference>
<dbReference type="InterPro" id="IPR026444">
    <property type="entry name" value="Secre_tail"/>
</dbReference>
<dbReference type="NCBIfam" id="TIGR04183">
    <property type="entry name" value="Por_Secre_tail"/>
    <property type="match status" value="1"/>
</dbReference>
<dbReference type="AlphaFoldDB" id="A0A3G6RP96"/>
<reference evidence="5 6" key="1">
    <citation type="submission" date="2018-01" db="EMBL/GenBank/DDBJ databases">
        <title>Draft genome sequences of Chryseobacterium lactis NCTC11390, Chryseobacterium oncorhynchi 701B-08, and Chryseobacterium viscerum 687B-08.</title>
        <authorList>
            <person name="Jeong J.-J."/>
            <person name="Lee Y.J."/>
            <person name="Park B."/>
            <person name="Choi I.-G."/>
            <person name="Kim K.D."/>
        </authorList>
    </citation>
    <scope>NUCLEOTIDE SEQUENCE [LARGE SCALE GENOMIC DNA]</scope>
    <source>
        <strain evidence="5 6">NCTC11390</strain>
    </source>
</reference>
<evidence type="ECO:0000313" key="6">
    <source>
        <dbReference type="Proteomes" id="UP000236262"/>
    </source>
</evidence>
<evidence type="ECO:0000256" key="1">
    <source>
        <dbReference type="ARBA" id="ARBA00022729"/>
    </source>
</evidence>
<evidence type="ECO:0000256" key="2">
    <source>
        <dbReference type="SAM" id="SignalP"/>
    </source>
</evidence>
<dbReference type="Pfam" id="PF18962">
    <property type="entry name" value="Por_Secre_tail"/>
    <property type="match status" value="1"/>
</dbReference>
<organism evidence="5 6">
    <name type="scientific">Chryseobacterium lactis</name>
    <dbReference type="NCBI Taxonomy" id="1241981"/>
    <lineage>
        <taxon>Bacteria</taxon>
        <taxon>Pseudomonadati</taxon>
        <taxon>Bacteroidota</taxon>
        <taxon>Flavobacteriia</taxon>
        <taxon>Flavobacteriales</taxon>
        <taxon>Weeksellaceae</taxon>
        <taxon>Chryseobacterium group</taxon>
        <taxon>Chryseobacterium</taxon>
    </lineage>
</organism>
<protein>
    <submittedName>
        <fullName evidence="4">T9SS C-terminal target domain-containing protein</fullName>
    </submittedName>
</protein>
<dbReference type="EMBL" id="CP033924">
    <property type="protein sequence ID" value="AZA81794.1"/>
    <property type="molecule type" value="Genomic_DNA"/>
</dbReference>
<sequence length="510" mass="56810">MKKHLQASSCLRRAVLLSFLTFFMNNLSFAQVTTKTYVSGENHSISAVCLSCGIQNPQNAIGNNEDDYSSLKIGTALLGNISQTLEFPTSSLKKLRIGIGTGNSQLSISLLSGATIETMNGNTSNGDGRIIDNNILKIGSQLNRATIELQPTKLYNKVKITLNTGAISVNSEFRIYYAHQSEFITLCNTSLPATPYYYYPFDWQIQDKVHNYHFNQEPNVDPQFEDNSVICGKALKAYNTLKTDLTSENRLEKTISFWADVENSLFVNVFGTKITIDKTSFTVNQDRAYRIPDQDDDSLFPLKLSKQNSSTGLHHYSIKVTPILPTPFEKLLCKSRIDPEDTIHCSKPVGGIISKYIDGNLTEKYKITFQVGYHDSNPDSEKLISLTTELAKIDDLLIYQEALPDEILKVLPAAYSLPGVSSPLATKITPTKDLFTLSPNPTTGQITLNGSIDLEGADIFINNTFGKEIFRSKYHSRTFNLPTTLPGGIYLLTVQTKDKKTFTQKLILTR</sequence>
<reference evidence="4 7" key="2">
    <citation type="submission" date="2018-11" db="EMBL/GenBank/DDBJ databases">
        <title>Proposal to divide the Flavobacteriaceae and reorganize its genera based on Amino Acid Identity values calculated from whole genome sequences.</title>
        <authorList>
            <person name="Nicholson A.C."/>
            <person name="Gulvik C.A."/>
            <person name="Whitney A.M."/>
            <person name="Humrighouse B.W."/>
            <person name="Bell M."/>
            <person name="Holmes B."/>
            <person name="Steigerwalt A.G."/>
            <person name="Villarma A."/>
            <person name="Sheth M."/>
            <person name="Batra D."/>
            <person name="Pryor J."/>
            <person name="Bernardet J.-F."/>
            <person name="Hugo C."/>
            <person name="Kampfer P."/>
            <person name="Newman J."/>
            <person name="McQuiston J.R."/>
        </authorList>
    </citation>
    <scope>NUCLEOTIDE SEQUENCE [LARGE SCALE GENOMIC DNA]</scope>
    <source>
        <strain evidence="4 7">KC_1864</strain>
    </source>
</reference>
<dbReference type="Proteomes" id="UP000279972">
    <property type="component" value="Chromosome"/>
</dbReference>
<evidence type="ECO:0000313" key="4">
    <source>
        <dbReference type="EMBL" id="AZA81794.1"/>
    </source>
</evidence>
<feature type="chain" id="PRO_5044593933" evidence="2">
    <location>
        <begin position="31"/>
        <end position="510"/>
    </location>
</feature>
<evidence type="ECO:0000259" key="3">
    <source>
        <dbReference type="Pfam" id="PF18962"/>
    </source>
</evidence>
<feature type="domain" description="Secretion system C-terminal sorting" evidence="3">
    <location>
        <begin position="439"/>
        <end position="507"/>
    </location>
</feature>
<keyword evidence="7" id="KW-1185">Reference proteome</keyword>
<gene>
    <name evidence="5" type="ORF">C1637_04260</name>
    <name evidence="4" type="ORF">EG342_07650</name>
</gene>
<evidence type="ECO:0000313" key="5">
    <source>
        <dbReference type="EMBL" id="PNW15644.1"/>
    </source>
</evidence>
<evidence type="ECO:0000313" key="7">
    <source>
        <dbReference type="Proteomes" id="UP000279972"/>
    </source>
</evidence>
<name>A0A3G6RP96_CHRLC</name>
<accession>A0A3G6RP96</accession>
<dbReference type="OrthoDB" id="1236981at2"/>
<dbReference type="RefSeq" id="WP_103289141.1">
    <property type="nucleotide sequence ID" value="NZ_CP033924.1"/>
</dbReference>
<feature type="signal peptide" evidence="2">
    <location>
        <begin position="1"/>
        <end position="30"/>
    </location>
</feature>
<dbReference type="EMBL" id="PPEH01000001">
    <property type="protein sequence ID" value="PNW15644.1"/>
    <property type="molecule type" value="Genomic_DNA"/>
</dbReference>